<feature type="transmembrane region" description="Helical" evidence="10">
    <location>
        <begin position="461"/>
        <end position="483"/>
    </location>
</feature>
<feature type="transmembrane region" description="Helical" evidence="10">
    <location>
        <begin position="401"/>
        <end position="423"/>
    </location>
</feature>
<feature type="transmembrane region" description="Helical" evidence="10">
    <location>
        <begin position="495"/>
        <end position="519"/>
    </location>
</feature>
<keyword evidence="3" id="KW-1003">Cell membrane</keyword>
<dbReference type="Pfam" id="PF02537">
    <property type="entry name" value="CRCB"/>
    <property type="match status" value="2"/>
</dbReference>
<keyword evidence="4 10" id="KW-0812">Transmembrane</keyword>
<feature type="transmembrane region" description="Helical" evidence="10">
    <location>
        <begin position="126"/>
        <end position="146"/>
    </location>
</feature>
<sequence>MSQHSKTSPSRPRPIRHSGSIDQSLGHSPDEDDGLPDSSLNTEDSTNENDNDYDIPSAFSNLNEIEGPSPSENPDELPVASHHSLEEYRRADATDKRVSERPLSSSDDGRPKKHRRETVSRLRTEIYTISYLVFFALLGTLARLGLISLTTYAGAPVSFGILWANFAGTAVLGFLAELSSIINKDYGAIVRNETSDKKANQGKLSEQKEDNNGSCGGNNAGIVRADSSNSTSNSSVAEAGASVDQQVIDHETNADGGVNGVALDETESLAPVDDSPTPDPIVRRRPIPLYVGLATGFCGSFTSFSSFLMDVFDALANTLPAPQYHPSDHAFSSSNVVNRPKGDNFMALLAVLFLTVCMCLSALKGGAHIAIAVQKLGTHCYSKTPSLARHRGRRIPQILHVVDNIIVVLAFLSWLAAVLLTVFQPGGALTRHWRGNVLFALVFAPLGCLLRFYISLKLNSVFATFPLGTFTVNMLGTAVLGMAWDLQHSSAASSILVSCQVLQGIMDGFCGCLTTVSTWMTELSGLRRRHAYLYGLISLATGLALLVLIMGSLKWTAGWRPPVCG</sequence>
<comment type="subcellular location">
    <subcellularLocation>
        <location evidence="2">Cell membrane</location>
        <topology evidence="2">Multi-pass membrane protein</topology>
    </subcellularLocation>
</comment>
<feature type="transmembrane region" description="Helical" evidence="10">
    <location>
        <begin position="345"/>
        <end position="363"/>
    </location>
</feature>
<feature type="compositionally biased region" description="Basic and acidic residues" evidence="9">
    <location>
        <begin position="83"/>
        <end position="100"/>
    </location>
</feature>
<proteinExistence type="inferred from homology"/>
<feature type="region of interest" description="Disordered" evidence="9">
    <location>
        <begin position="195"/>
        <end position="244"/>
    </location>
</feature>
<keyword evidence="5 10" id="KW-1133">Transmembrane helix</keyword>
<dbReference type="Proteomes" id="UP001642501">
    <property type="component" value="Unassembled WGS sequence"/>
</dbReference>
<feature type="region of interest" description="Disordered" evidence="9">
    <location>
        <begin position="1"/>
        <end position="118"/>
    </location>
</feature>
<feature type="transmembrane region" description="Helical" evidence="10">
    <location>
        <begin position="289"/>
        <end position="309"/>
    </location>
</feature>
<reference evidence="11 12" key="1">
    <citation type="submission" date="2024-01" db="EMBL/GenBank/DDBJ databases">
        <authorList>
            <person name="Allen C."/>
            <person name="Tagirdzhanova G."/>
        </authorList>
    </citation>
    <scope>NUCLEOTIDE SEQUENCE [LARGE SCALE GENOMIC DNA]</scope>
    <source>
        <strain evidence="11 12">CBS 573.63</strain>
    </source>
</reference>
<evidence type="ECO:0008006" key="13">
    <source>
        <dbReference type="Google" id="ProtNLM"/>
    </source>
</evidence>
<protein>
    <recommendedName>
        <fullName evidence="13">Chromosome condensation protein</fullName>
    </recommendedName>
</protein>
<evidence type="ECO:0000256" key="2">
    <source>
        <dbReference type="ARBA" id="ARBA00004651"/>
    </source>
</evidence>
<evidence type="ECO:0000256" key="7">
    <source>
        <dbReference type="ARBA" id="ARBA00035120"/>
    </source>
</evidence>
<feature type="compositionally biased region" description="Basic and acidic residues" evidence="9">
    <location>
        <begin position="195"/>
        <end position="211"/>
    </location>
</feature>
<evidence type="ECO:0000256" key="6">
    <source>
        <dbReference type="ARBA" id="ARBA00023136"/>
    </source>
</evidence>
<comment type="function">
    <text evidence="1">Fluoride channel required for the rapid expulsion of cytoplasmic fluoride.</text>
</comment>
<feature type="transmembrane region" description="Helical" evidence="10">
    <location>
        <begin position="531"/>
        <end position="553"/>
    </location>
</feature>
<comment type="catalytic activity">
    <reaction evidence="8">
        <text>fluoride(in) = fluoride(out)</text>
        <dbReference type="Rhea" id="RHEA:76159"/>
        <dbReference type="ChEBI" id="CHEBI:17051"/>
    </reaction>
    <physiologicalReaction direction="left-to-right" evidence="8">
        <dbReference type="Rhea" id="RHEA:76160"/>
    </physiologicalReaction>
</comment>
<dbReference type="PANTHER" id="PTHR28259:SF1">
    <property type="entry name" value="FLUORIDE EXPORT PROTEIN 1-RELATED"/>
    <property type="match status" value="1"/>
</dbReference>
<evidence type="ECO:0000256" key="3">
    <source>
        <dbReference type="ARBA" id="ARBA00022475"/>
    </source>
</evidence>
<keyword evidence="6 10" id="KW-0472">Membrane</keyword>
<evidence type="ECO:0000313" key="11">
    <source>
        <dbReference type="EMBL" id="CAK7265233.1"/>
    </source>
</evidence>
<gene>
    <name evidence="11" type="ORF">SEPCBS57363_001479</name>
</gene>
<evidence type="ECO:0000256" key="10">
    <source>
        <dbReference type="SAM" id="Phobius"/>
    </source>
</evidence>
<evidence type="ECO:0000256" key="4">
    <source>
        <dbReference type="ARBA" id="ARBA00022692"/>
    </source>
</evidence>
<dbReference type="PANTHER" id="PTHR28259">
    <property type="entry name" value="FLUORIDE EXPORT PROTEIN 1-RELATED"/>
    <property type="match status" value="1"/>
</dbReference>
<keyword evidence="12" id="KW-1185">Reference proteome</keyword>
<dbReference type="InterPro" id="IPR003691">
    <property type="entry name" value="FluC"/>
</dbReference>
<comment type="similarity">
    <text evidence="7">Belongs to the fluoride channel Fluc/FEX (TC 1.A.43) family.</text>
</comment>
<organism evidence="11 12">
    <name type="scientific">Sporothrix epigloea</name>
    <dbReference type="NCBI Taxonomy" id="1892477"/>
    <lineage>
        <taxon>Eukaryota</taxon>
        <taxon>Fungi</taxon>
        <taxon>Dikarya</taxon>
        <taxon>Ascomycota</taxon>
        <taxon>Pezizomycotina</taxon>
        <taxon>Sordariomycetes</taxon>
        <taxon>Sordariomycetidae</taxon>
        <taxon>Ophiostomatales</taxon>
        <taxon>Ophiostomataceae</taxon>
        <taxon>Sporothrix</taxon>
    </lineage>
</organism>
<evidence type="ECO:0000256" key="8">
    <source>
        <dbReference type="ARBA" id="ARBA00035585"/>
    </source>
</evidence>
<evidence type="ECO:0000256" key="5">
    <source>
        <dbReference type="ARBA" id="ARBA00022989"/>
    </source>
</evidence>
<evidence type="ECO:0000256" key="1">
    <source>
        <dbReference type="ARBA" id="ARBA00002598"/>
    </source>
</evidence>
<feature type="compositionally biased region" description="Polar residues" evidence="9">
    <location>
        <begin position="1"/>
        <end position="10"/>
    </location>
</feature>
<name>A0ABP0DAJ2_9PEZI</name>
<feature type="transmembrane region" description="Helical" evidence="10">
    <location>
        <begin position="152"/>
        <end position="176"/>
    </location>
</feature>
<feature type="transmembrane region" description="Helical" evidence="10">
    <location>
        <begin position="435"/>
        <end position="454"/>
    </location>
</feature>
<dbReference type="EMBL" id="CAWUOM010000015">
    <property type="protein sequence ID" value="CAK7265233.1"/>
    <property type="molecule type" value="Genomic_DNA"/>
</dbReference>
<comment type="caution">
    <text evidence="11">The sequence shown here is derived from an EMBL/GenBank/DDBJ whole genome shotgun (WGS) entry which is preliminary data.</text>
</comment>
<evidence type="ECO:0000313" key="12">
    <source>
        <dbReference type="Proteomes" id="UP001642501"/>
    </source>
</evidence>
<evidence type="ECO:0000256" key="9">
    <source>
        <dbReference type="SAM" id="MobiDB-lite"/>
    </source>
</evidence>
<accession>A0ABP0DAJ2</accession>